<organism evidence="1 2">
    <name type="scientific">Pyricularia grisea</name>
    <name type="common">Crabgrass-specific blast fungus</name>
    <name type="synonym">Magnaporthe grisea</name>
    <dbReference type="NCBI Taxonomy" id="148305"/>
    <lineage>
        <taxon>Eukaryota</taxon>
        <taxon>Fungi</taxon>
        <taxon>Dikarya</taxon>
        <taxon>Ascomycota</taxon>
        <taxon>Pezizomycotina</taxon>
        <taxon>Sordariomycetes</taxon>
        <taxon>Sordariomycetidae</taxon>
        <taxon>Magnaporthales</taxon>
        <taxon>Pyriculariaceae</taxon>
        <taxon>Pyricularia</taxon>
    </lineage>
</organism>
<dbReference type="Proteomes" id="UP000515153">
    <property type="component" value="Unplaced"/>
</dbReference>
<reference evidence="2" key="1">
    <citation type="journal article" date="2019" name="Mol. Biol. Evol.">
        <title>Blast fungal genomes show frequent chromosomal changes, gene gains and losses, and effector gene turnover.</title>
        <authorList>
            <person name="Gomez Luciano L.B."/>
            <person name="Jason Tsai I."/>
            <person name="Chuma I."/>
            <person name="Tosa Y."/>
            <person name="Chen Y.H."/>
            <person name="Li J.Y."/>
            <person name="Li M.Y."/>
            <person name="Jade Lu M.Y."/>
            <person name="Nakayashiki H."/>
            <person name="Li W.H."/>
        </authorList>
    </citation>
    <scope>NUCLEOTIDE SEQUENCE</scope>
    <source>
        <strain evidence="2">NI907</strain>
    </source>
</reference>
<reference evidence="2" key="3">
    <citation type="submission" date="2025-08" db="UniProtKB">
        <authorList>
            <consortium name="RefSeq"/>
        </authorList>
    </citation>
    <scope>IDENTIFICATION</scope>
    <source>
        <strain evidence="2">NI907</strain>
    </source>
</reference>
<evidence type="ECO:0000313" key="1">
    <source>
        <dbReference type="Proteomes" id="UP000515153"/>
    </source>
</evidence>
<dbReference type="AlphaFoldDB" id="A0A6P8BJE2"/>
<dbReference type="GeneID" id="41957269"/>
<accession>A0A6P8BJE2</accession>
<sequence>MYGVGRGCSRLGLLRYSLGTSGSTCLSALVSGGKASKARSTRGKNCLSTYYGVYTSTGRCLQYGHYVLGKLGYRHLSSAFYGEVADPFLTCTNNCSTRLRRSFVFKLAFASKLSPHDNCSS</sequence>
<evidence type="ECO:0000313" key="2">
    <source>
        <dbReference type="RefSeq" id="XP_030987438.1"/>
    </source>
</evidence>
<reference evidence="2" key="2">
    <citation type="submission" date="2019-10" db="EMBL/GenBank/DDBJ databases">
        <authorList>
            <consortium name="NCBI Genome Project"/>
        </authorList>
    </citation>
    <scope>NUCLEOTIDE SEQUENCE</scope>
    <source>
        <strain evidence="2">NI907</strain>
    </source>
</reference>
<gene>
    <name evidence="2" type="ORF">PgNI_02290</name>
</gene>
<dbReference type="KEGG" id="pgri:PgNI_02290"/>
<dbReference type="RefSeq" id="XP_030987438.1">
    <property type="nucleotide sequence ID" value="XM_031122357.1"/>
</dbReference>
<proteinExistence type="predicted"/>
<name>A0A6P8BJE2_PYRGI</name>
<keyword evidence="1" id="KW-1185">Reference proteome</keyword>
<protein>
    <submittedName>
        <fullName evidence="2">Uncharacterized protein</fullName>
    </submittedName>
</protein>